<reference evidence="3" key="1">
    <citation type="journal article" date="2019" name="Int. J. Syst. Evol. Microbiol.">
        <title>The Global Catalogue of Microorganisms (GCM) 10K type strain sequencing project: providing services to taxonomists for standard genome sequencing and annotation.</title>
        <authorList>
            <consortium name="The Broad Institute Genomics Platform"/>
            <consortium name="The Broad Institute Genome Sequencing Center for Infectious Disease"/>
            <person name="Wu L."/>
            <person name="Ma J."/>
        </authorList>
    </citation>
    <scope>NUCLEOTIDE SEQUENCE [LARGE SCALE GENOMIC DNA]</scope>
    <source>
        <strain evidence="3">CGMCC 4.7177</strain>
    </source>
</reference>
<name>A0ABV9B476_9ACTN</name>
<comment type="caution">
    <text evidence="2">The sequence shown here is derived from an EMBL/GenBank/DDBJ whole genome shotgun (WGS) entry which is preliminary data.</text>
</comment>
<keyword evidence="1" id="KW-0472">Membrane</keyword>
<dbReference type="EMBL" id="JBHSFK010000049">
    <property type="protein sequence ID" value="MFC4506944.1"/>
    <property type="molecule type" value="Genomic_DNA"/>
</dbReference>
<dbReference type="RefSeq" id="WP_381185186.1">
    <property type="nucleotide sequence ID" value="NZ_JBHSFK010000049.1"/>
</dbReference>
<feature type="transmembrane region" description="Helical" evidence="1">
    <location>
        <begin position="95"/>
        <end position="116"/>
    </location>
</feature>
<proteinExistence type="predicted"/>
<evidence type="ECO:0000256" key="1">
    <source>
        <dbReference type="SAM" id="Phobius"/>
    </source>
</evidence>
<evidence type="ECO:0000313" key="3">
    <source>
        <dbReference type="Proteomes" id="UP001595839"/>
    </source>
</evidence>
<dbReference type="Proteomes" id="UP001595839">
    <property type="component" value="Unassembled WGS sequence"/>
</dbReference>
<sequence length="118" mass="13422">MEHTMGASEEAARGLTEIETFLYWEAHLRAAHRRVADFTARAPGLTQEQKRNVERWYLEEQRYVARLATEHIADAISGMEEKHHILFGRWLRGTLVAMGLITVAMIWVCVAVIMGVSG</sequence>
<evidence type="ECO:0000313" key="2">
    <source>
        <dbReference type="EMBL" id="MFC4506944.1"/>
    </source>
</evidence>
<accession>A0ABV9B476</accession>
<keyword evidence="3" id="KW-1185">Reference proteome</keyword>
<protein>
    <submittedName>
        <fullName evidence="2">Uncharacterized protein</fullName>
    </submittedName>
</protein>
<keyword evidence="1" id="KW-0812">Transmembrane</keyword>
<keyword evidence="1" id="KW-1133">Transmembrane helix</keyword>
<organism evidence="2 3">
    <name type="scientific">Streptomyces vulcanius</name>
    <dbReference type="NCBI Taxonomy" id="1441876"/>
    <lineage>
        <taxon>Bacteria</taxon>
        <taxon>Bacillati</taxon>
        <taxon>Actinomycetota</taxon>
        <taxon>Actinomycetes</taxon>
        <taxon>Kitasatosporales</taxon>
        <taxon>Streptomycetaceae</taxon>
        <taxon>Streptomyces</taxon>
    </lineage>
</organism>
<gene>
    <name evidence="2" type="ORF">ACFPIH_47140</name>
</gene>